<evidence type="ECO:0000256" key="1">
    <source>
        <dbReference type="ARBA" id="ARBA00004978"/>
    </source>
</evidence>
<dbReference type="RefSeq" id="WP_251590012.1">
    <property type="nucleotide sequence ID" value="NZ_JAMLJI010000001.1"/>
</dbReference>
<reference evidence="10 11" key="1">
    <citation type="submission" date="2023-04" db="EMBL/GenBank/DDBJ databases">
        <title>A long-awaited taxogenomic arrangement of the family Halomonadaceae.</title>
        <authorList>
            <person name="De La Haba R."/>
            <person name="Chuvochina M."/>
            <person name="Wittouck S."/>
            <person name="Arahal D.R."/>
            <person name="Sanchez-Porro C."/>
            <person name="Hugenholtz P."/>
            <person name="Ventosa A."/>
        </authorList>
    </citation>
    <scope>NUCLEOTIDE SEQUENCE [LARGE SCALE GENOMIC DNA]</scope>
    <source>
        <strain evidence="10 11">DSM 22428</strain>
    </source>
</reference>
<accession>A0ABU1GVL3</accession>
<dbReference type="EC" id="2.3.1.178" evidence="3 8"/>
<keyword evidence="5 8" id="KW-0808">Transferase</keyword>
<keyword evidence="11" id="KW-1185">Reference proteome</keyword>
<evidence type="ECO:0000256" key="7">
    <source>
        <dbReference type="ARBA" id="ARBA00048924"/>
    </source>
</evidence>
<dbReference type="NCBIfam" id="TIGR02406">
    <property type="entry name" value="ectoine_EctA"/>
    <property type="match status" value="1"/>
</dbReference>
<dbReference type="Proteomes" id="UP001269375">
    <property type="component" value="Unassembled WGS sequence"/>
</dbReference>
<comment type="pathway">
    <text evidence="1 8">Amine and polyamine biosynthesis; ectoine biosynthesis; L-ectoine from L-aspartate 4-semialdehyde: step 2/3.</text>
</comment>
<evidence type="ECO:0000313" key="10">
    <source>
        <dbReference type="EMBL" id="MDR5896058.1"/>
    </source>
</evidence>
<organism evidence="10 11">
    <name type="scientific">Larsenimonas suaedae</name>
    <dbReference type="NCBI Taxonomy" id="1851019"/>
    <lineage>
        <taxon>Bacteria</taxon>
        <taxon>Pseudomonadati</taxon>
        <taxon>Pseudomonadota</taxon>
        <taxon>Gammaproteobacteria</taxon>
        <taxon>Oceanospirillales</taxon>
        <taxon>Halomonadaceae</taxon>
        <taxon>Larsenimonas</taxon>
    </lineage>
</organism>
<protein>
    <recommendedName>
        <fullName evidence="4 8">L-2,4-diaminobutyric acid acetyltransferase</fullName>
        <shortName evidence="8">DABA acetyltransferase</shortName>
        <ecNumber evidence="3 8">2.3.1.178</ecNumber>
    </recommendedName>
</protein>
<comment type="catalytic activity">
    <reaction evidence="7 8">
        <text>L-2,4-diaminobutanoate + acetyl-CoA = (2S)-4-acetamido-2-aminobutanoate + CoA + H(+)</text>
        <dbReference type="Rhea" id="RHEA:16901"/>
        <dbReference type="ChEBI" id="CHEBI:15378"/>
        <dbReference type="ChEBI" id="CHEBI:57287"/>
        <dbReference type="ChEBI" id="CHEBI:57288"/>
        <dbReference type="ChEBI" id="CHEBI:58761"/>
        <dbReference type="ChEBI" id="CHEBI:58929"/>
        <dbReference type="EC" id="2.3.1.178"/>
    </reaction>
</comment>
<dbReference type="PROSITE" id="PS51186">
    <property type="entry name" value="GNAT"/>
    <property type="match status" value="1"/>
</dbReference>
<feature type="domain" description="N-acetyltransferase" evidence="9">
    <location>
        <begin position="30"/>
        <end position="191"/>
    </location>
</feature>
<evidence type="ECO:0000256" key="5">
    <source>
        <dbReference type="ARBA" id="ARBA00022679"/>
    </source>
</evidence>
<evidence type="ECO:0000313" key="11">
    <source>
        <dbReference type="Proteomes" id="UP001269375"/>
    </source>
</evidence>
<comment type="caution">
    <text evidence="10">The sequence shown here is derived from an EMBL/GenBank/DDBJ whole genome shotgun (WGS) entry which is preliminary data.</text>
</comment>
<gene>
    <name evidence="8 10" type="primary">ectA</name>
    <name evidence="10" type="ORF">QC825_08250</name>
</gene>
<dbReference type="SUPFAM" id="SSF55729">
    <property type="entry name" value="Acyl-CoA N-acyltransferases (Nat)"/>
    <property type="match status" value="1"/>
</dbReference>
<evidence type="ECO:0000256" key="4">
    <source>
        <dbReference type="ARBA" id="ARBA00017935"/>
    </source>
</evidence>
<dbReference type="InterPro" id="IPR016181">
    <property type="entry name" value="Acyl_CoA_acyltransferase"/>
</dbReference>
<name>A0ABU1GVL3_9GAMM</name>
<sequence length="191" mass="20968">MDTSQQTFTSSRDLNRQGGAETIIEGKTPLLIRSPGTDDGWAIYELIKSCPPLDVNSAYAYLLLATQFRDTCAVATTEDGEIVGFVSGYVKSNAPDTFFLWQVAVGAKARGTGLAPTLIETVLKRPSQEGVHHLETTITPDNDASWGLFKKLARRWHAPLNSREYFSEEQLGGEHDPENLVRIGPFDPSAI</sequence>
<dbReference type="CDD" id="cd04301">
    <property type="entry name" value="NAT_SF"/>
    <property type="match status" value="1"/>
</dbReference>
<dbReference type="EMBL" id="JARWAO010000003">
    <property type="protein sequence ID" value="MDR5896058.1"/>
    <property type="molecule type" value="Genomic_DNA"/>
</dbReference>
<dbReference type="Pfam" id="PF00583">
    <property type="entry name" value="Acetyltransf_1"/>
    <property type="match status" value="1"/>
</dbReference>
<keyword evidence="6 8" id="KW-0012">Acyltransferase</keyword>
<dbReference type="InterPro" id="IPR000182">
    <property type="entry name" value="GNAT_dom"/>
</dbReference>
<dbReference type="GO" id="GO:0033816">
    <property type="term" value="F:diaminobutyrate acetyltransferase activity"/>
    <property type="evidence" value="ECO:0007669"/>
    <property type="project" value="UniProtKB-EC"/>
</dbReference>
<evidence type="ECO:0000256" key="3">
    <source>
        <dbReference type="ARBA" id="ARBA00012355"/>
    </source>
</evidence>
<evidence type="ECO:0000259" key="9">
    <source>
        <dbReference type="PROSITE" id="PS51186"/>
    </source>
</evidence>
<evidence type="ECO:0000256" key="6">
    <source>
        <dbReference type="ARBA" id="ARBA00023315"/>
    </source>
</evidence>
<comment type="similarity">
    <text evidence="2 8">Belongs to the acetyltransferase family. EctA subfamily.</text>
</comment>
<dbReference type="Gene3D" id="3.40.630.30">
    <property type="match status" value="1"/>
</dbReference>
<comment type="function">
    <text evidence="8">Catalyzes the acetylation of L-2,4-diaminobutyrate (DABA) to gamma-N-acetyl-alpha,gamma-diaminobutyric acid (ADABA) with acetyl coenzyme A.</text>
</comment>
<evidence type="ECO:0000256" key="8">
    <source>
        <dbReference type="RuleBase" id="RU365045"/>
    </source>
</evidence>
<evidence type="ECO:0000256" key="2">
    <source>
        <dbReference type="ARBA" id="ARBA00010712"/>
    </source>
</evidence>
<dbReference type="InterPro" id="IPR012772">
    <property type="entry name" value="Ectoine_EctA"/>
</dbReference>
<proteinExistence type="inferred from homology"/>